<evidence type="ECO:0000256" key="1">
    <source>
        <dbReference type="SAM" id="MobiDB-lite"/>
    </source>
</evidence>
<feature type="region of interest" description="Disordered" evidence="1">
    <location>
        <begin position="46"/>
        <end position="72"/>
    </location>
</feature>
<keyword evidence="3" id="KW-1185">Reference proteome</keyword>
<sequence length="103" mass="11300">MTSSIETGSLALFSKTSKRRWASLCIALLPEWKSSKKAGICEDICGPSSKKEKHSDLDWEAEQGPNTDSEECNVVGIGENVELWGLMKSRKGTTNKRPATVVE</sequence>
<organism evidence="2 3">
    <name type="scientific">Caerostris extrusa</name>
    <name type="common">Bark spider</name>
    <name type="synonym">Caerostris bankana</name>
    <dbReference type="NCBI Taxonomy" id="172846"/>
    <lineage>
        <taxon>Eukaryota</taxon>
        <taxon>Metazoa</taxon>
        <taxon>Ecdysozoa</taxon>
        <taxon>Arthropoda</taxon>
        <taxon>Chelicerata</taxon>
        <taxon>Arachnida</taxon>
        <taxon>Araneae</taxon>
        <taxon>Araneomorphae</taxon>
        <taxon>Entelegynae</taxon>
        <taxon>Araneoidea</taxon>
        <taxon>Araneidae</taxon>
        <taxon>Caerostris</taxon>
    </lineage>
</organism>
<dbReference type="AlphaFoldDB" id="A0AAV4XY38"/>
<dbReference type="EMBL" id="BPLR01018327">
    <property type="protein sequence ID" value="GIY98718.1"/>
    <property type="molecule type" value="Genomic_DNA"/>
</dbReference>
<dbReference type="Proteomes" id="UP001054945">
    <property type="component" value="Unassembled WGS sequence"/>
</dbReference>
<accession>A0AAV4XY38</accession>
<evidence type="ECO:0000313" key="3">
    <source>
        <dbReference type="Proteomes" id="UP001054945"/>
    </source>
</evidence>
<protein>
    <submittedName>
        <fullName evidence="2">Uncharacterized protein</fullName>
    </submittedName>
</protein>
<proteinExistence type="predicted"/>
<evidence type="ECO:0000313" key="2">
    <source>
        <dbReference type="EMBL" id="GIY98718.1"/>
    </source>
</evidence>
<gene>
    <name evidence="2" type="ORF">CEXT_765661</name>
</gene>
<reference evidence="2 3" key="1">
    <citation type="submission" date="2021-06" db="EMBL/GenBank/DDBJ databases">
        <title>Caerostris extrusa draft genome.</title>
        <authorList>
            <person name="Kono N."/>
            <person name="Arakawa K."/>
        </authorList>
    </citation>
    <scope>NUCLEOTIDE SEQUENCE [LARGE SCALE GENOMIC DNA]</scope>
</reference>
<name>A0AAV4XY38_CAEEX</name>
<comment type="caution">
    <text evidence="2">The sequence shown here is derived from an EMBL/GenBank/DDBJ whole genome shotgun (WGS) entry which is preliminary data.</text>
</comment>